<dbReference type="RefSeq" id="WP_129229945.1">
    <property type="nucleotide sequence ID" value="NZ_QYBB01000084.1"/>
</dbReference>
<reference evidence="3 4" key="1">
    <citation type="submission" date="2018-12" db="EMBL/GenBank/DDBJ databases">
        <authorList>
            <person name="Grouzdev D.S."/>
            <person name="Krutkina M.S."/>
        </authorList>
    </citation>
    <scope>NUCLEOTIDE SEQUENCE [LARGE SCALE GENOMIC DNA]</scope>
    <source>
        <strain evidence="3 4">RmlP026</strain>
    </source>
</reference>
<keyword evidence="4" id="KW-1185">Reference proteome</keyword>
<feature type="region of interest" description="Disordered" evidence="1">
    <location>
        <begin position="30"/>
        <end position="63"/>
    </location>
</feature>
<dbReference type="EMBL" id="QYBB01000084">
    <property type="protein sequence ID" value="RYC28961.1"/>
    <property type="molecule type" value="Genomic_DNA"/>
</dbReference>
<gene>
    <name evidence="3" type="ORF">D3273_26425</name>
</gene>
<evidence type="ECO:0000256" key="2">
    <source>
        <dbReference type="SAM" id="SignalP"/>
    </source>
</evidence>
<dbReference type="AlphaFoldDB" id="A0A4Q2U2A1"/>
<evidence type="ECO:0000256" key="1">
    <source>
        <dbReference type="SAM" id="MobiDB-lite"/>
    </source>
</evidence>
<comment type="caution">
    <text evidence="3">The sequence shown here is derived from an EMBL/GenBank/DDBJ whole genome shotgun (WGS) entry which is preliminary data.</text>
</comment>
<feature type="compositionally biased region" description="Polar residues" evidence="1">
    <location>
        <begin position="30"/>
        <end position="49"/>
    </location>
</feature>
<evidence type="ECO:0000313" key="4">
    <source>
        <dbReference type="Proteomes" id="UP000290759"/>
    </source>
</evidence>
<accession>A0A4Q2U2A1</accession>
<organism evidence="3 4">
    <name type="scientific">Lichenibacterium minor</name>
    <dbReference type="NCBI Taxonomy" id="2316528"/>
    <lineage>
        <taxon>Bacteria</taxon>
        <taxon>Pseudomonadati</taxon>
        <taxon>Pseudomonadota</taxon>
        <taxon>Alphaproteobacteria</taxon>
        <taxon>Hyphomicrobiales</taxon>
        <taxon>Lichenihabitantaceae</taxon>
        <taxon>Lichenibacterium</taxon>
    </lineage>
</organism>
<sequence length="63" mass="6430">MRLLKLATVVLCVSPLALVSGSAIAATAHNSQAGGVGPSSNAGDSTVSSRHVKHSVKRMRKSM</sequence>
<proteinExistence type="predicted"/>
<reference evidence="3 4" key="2">
    <citation type="submission" date="2019-02" db="EMBL/GenBank/DDBJ databases">
        <title>'Lichenibacterium ramalinii' gen. nov. sp. nov., 'Lichenibacterium minor' gen. nov. sp. nov.</title>
        <authorList>
            <person name="Pankratov T."/>
        </authorList>
    </citation>
    <scope>NUCLEOTIDE SEQUENCE [LARGE SCALE GENOMIC DNA]</scope>
    <source>
        <strain evidence="3 4">RmlP026</strain>
    </source>
</reference>
<feature type="chain" id="PRO_5020892527" evidence="2">
    <location>
        <begin position="26"/>
        <end position="63"/>
    </location>
</feature>
<protein>
    <submittedName>
        <fullName evidence="3">Uncharacterized protein</fullName>
    </submittedName>
</protein>
<evidence type="ECO:0000313" key="3">
    <source>
        <dbReference type="EMBL" id="RYC28961.1"/>
    </source>
</evidence>
<keyword evidence="2" id="KW-0732">Signal</keyword>
<feature type="signal peptide" evidence="2">
    <location>
        <begin position="1"/>
        <end position="25"/>
    </location>
</feature>
<feature type="compositionally biased region" description="Basic residues" evidence="1">
    <location>
        <begin position="50"/>
        <end position="63"/>
    </location>
</feature>
<dbReference type="Proteomes" id="UP000290759">
    <property type="component" value="Unassembled WGS sequence"/>
</dbReference>
<name>A0A4Q2U2A1_9HYPH</name>